<gene>
    <name evidence="2" type="ORF">FRACYDRAFT_269391</name>
</gene>
<organism evidence="2 3">
    <name type="scientific">Fragilariopsis cylindrus CCMP1102</name>
    <dbReference type="NCBI Taxonomy" id="635003"/>
    <lineage>
        <taxon>Eukaryota</taxon>
        <taxon>Sar</taxon>
        <taxon>Stramenopiles</taxon>
        <taxon>Ochrophyta</taxon>
        <taxon>Bacillariophyta</taxon>
        <taxon>Bacillariophyceae</taxon>
        <taxon>Bacillariophycidae</taxon>
        <taxon>Bacillariales</taxon>
        <taxon>Bacillariaceae</taxon>
        <taxon>Fragilariopsis</taxon>
    </lineage>
</organism>
<dbReference type="KEGG" id="fcy:FRACYDRAFT_269391"/>
<sequence>MLPQLIIKLKNFRQNSMEEKTLEFFLKQAKKIGRVPFLVIDETHQDLGQRDSGKSTEAFGNYKVP</sequence>
<feature type="region of interest" description="Disordered" evidence="1">
    <location>
        <begin position="46"/>
        <end position="65"/>
    </location>
</feature>
<keyword evidence="3" id="KW-1185">Reference proteome</keyword>
<evidence type="ECO:0000313" key="3">
    <source>
        <dbReference type="Proteomes" id="UP000095751"/>
    </source>
</evidence>
<dbReference type="AlphaFoldDB" id="A0A1E7FBF5"/>
<name>A0A1E7FBF5_9STRA</name>
<accession>A0A1E7FBF5</accession>
<proteinExistence type="predicted"/>
<dbReference type="Proteomes" id="UP000095751">
    <property type="component" value="Unassembled WGS sequence"/>
</dbReference>
<protein>
    <submittedName>
        <fullName evidence="2">Uncharacterized protein</fullName>
    </submittedName>
</protein>
<evidence type="ECO:0000256" key="1">
    <source>
        <dbReference type="SAM" id="MobiDB-lite"/>
    </source>
</evidence>
<dbReference type="InParanoid" id="A0A1E7FBF5"/>
<reference evidence="2 3" key="1">
    <citation type="submission" date="2016-09" db="EMBL/GenBank/DDBJ databases">
        <title>Extensive genetic diversity and differential bi-allelic expression allows diatom success in the polar Southern Ocean.</title>
        <authorList>
            <consortium name="DOE Joint Genome Institute"/>
            <person name="Mock T."/>
            <person name="Otillar R.P."/>
            <person name="Strauss J."/>
            <person name="Dupont C."/>
            <person name="Frickenhaus S."/>
            <person name="Maumus F."/>
            <person name="Mcmullan M."/>
            <person name="Sanges R."/>
            <person name="Schmutz J."/>
            <person name="Toseland A."/>
            <person name="Valas R."/>
            <person name="Veluchamy A."/>
            <person name="Ward B.J."/>
            <person name="Allen A."/>
            <person name="Barry K."/>
            <person name="Falciatore A."/>
            <person name="Ferrante M."/>
            <person name="Fortunato A.E."/>
            <person name="Gloeckner G."/>
            <person name="Gruber A."/>
            <person name="Hipkin R."/>
            <person name="Janech M."/>
            <person name="Kroth P."/>
            <person name="Leese F."/>
            <person name="Lindquist E."/>
            <person name="Lyon B.R."/>
            <person name="Martin J."/>
            <person name="Mayer C."/>
            <person name="Parker M."/>
            <person name="Quesneville H."/>
            <person name="Raymond J."/>
            <person name="Uhlig C."/>
            <person name="Valentin K.U."/>
            <person name="Worden A.Z."/>
            <person name="Armbrust E.V."/>
            <person name="Bowler C."/>
            <person name="Green B."/>
            <person name="Moulton V."/>
            <person name="Van Oosterhout C."/>
            <person name="Grigoriev I."/>
        </authorList>
    </citation>
    <scope>NUCLEOTIDE SEQUENCE [LARGE SCALE GENOMIC DNA]</scope>
    <source>
        <strain evidence="2 3">CCMP1102</strain>
    </source>
</reference>
<evidence type="ECO:0000313" key="2">
    <source>
        <dbReference type="EMBL" id="OEU15508.1"/>
    </source>
</evidence>
<dbReference type="EMBL" id="KV784359">
    <property type="protein sequence ID" value="OEU15508.1"/>
    <property type="molecule type" value="Genomic_DNA"/>
</dbReference>